<dbReference type="Gene3D" id="3.30.420.10">
    <property type="entry name" value="Ribonuclease H-like superfamily/Ribonuclease H"/>
    <property type="match status" value="1"/>
</dbReference>
<dbReference type="GO" id="GO:0003676">
    <property type="term" value="F:nucleic acid binding"/>
    <property type="evidence" value="ECO:0007669"/>
    <property type="project" value="InterPro"/>
</dbReference>
<sequence>MNAHSFIEAEKQAGHSVKHACELLKVSRAAYYARRSGPSVRITDAAKLTERIREVHARSRGTYGSPRIHAALNRDGTACGRRRVARLMRQADLTGLIRRRLQRTTVPDPKAAIRPDLVLRSFQPDPVGADTRWCGDITYIPTSESWLYLATVIDIATRRVVGWATADHLRTSLVADALTTACRTRRPKQPVIFHSDRGCQYTSHELATFATQLHVRASVGRTGQCWDNALAESFFSTLKNELIGTQPWPSRAAAHTAIFEWIEGWYNLHRLHSTLGYRSSADYESALAA</sequence>
<name>A0A7H8N160_9ACTN</name>
<dbReference type="Pfam" id="PF00665">
    <property type="entry name" value="rve"/>
    <property type="match status" value="1"/>
</dbReference>
<dbReference type="InterPro" id="IPR012337">
    <property type="entry name" value="RNaseH-like_sf"/>
</dbReference>
<dbReference type="InterPro" id="IPR025948">
    <property type="entry name" value="HTH-like_dom"/>
</dbReference>
<dbReference type="EMBL" id="CP054929">
    <property type="protein sequence ID" value="QKW48200.1"/>
    <property type="molecule type" value="Genomic_DNA"/>
</dbReference>
<dbReference type="InterPro" id="IPR036397">
    <property type="entry name" value="RNaseH_sf"/>
</dbReference>
<reference evidence="3 5" key="1">
    <citation type="submission" date="2020-06" db="EMBL/GenBank/DDBJ databases">
        <title>Genome mining for natural products.</title>
        <authorList>
            <person name="Zhang B."/>
            <person name="Shi J."/>
            <person name="Ge H."/>
        </authorList>
    </citation>
    <scope>NUCLEOTIDE SEQUENCE [LARGE SCALE GENOMIC DNA]</scope>
    <source>
        <strain evidence="3 5">NA00687</strain>
    </source>
</reference>
<dbReference type="PROSITE" id="PS50994">
    <property type="entry name" value="INTEGRASE"/>
    <property type="match status" value="1"/>
</dbReference>
<dbReference type="InterPro" id="IPR001584">
    <property type="entry name" value="Integrase_cat-core"/>
</dbReference>
<feature type="domain" description="Integrase catalytic" evidence="2">
    <location>
        <begin position="120"/>
        <end position="287"/>
    </location>
</feature>
<dbReference type="RefSeq" id="WP_176159897.1">
    <property type="nucleotide sequence ID" value="NZ_CP054929.1"/>
</dbReference>
<keyword evidence="5" id="KW-1185">Reference proteome</keyword>
<protein>
    <submittedName>
        <fullName evidence="3">IS3 family transposase</fullName>
    </submittedName>
</protein>
<evidence type="ECO:0000313" key="5">
    <source>
        <dbReference type="Proteomes" id="UP000509303"/>
    </source>
</evidence>
<dbReference type="EMBL" id="CP054929">
    <property type="protein sequence ID" value="QKW54130.1"/>
    <property type="molecule type" value="Genomic_DNA"/>
</dbReference>
<comment type="function">
    <text evidence="1">Involved in the transposition of the insertion sequence.</text>
</comment>
<dbReference type="NCBIfam" id="NF033516">
    <property type="entry name" value="transpos_IS3"/>
    <property type="match status" value="1"/>
</dbReference>
<evidence type="ECO:0000313" key="3">
    <source>
        <dbReference type="EMBL" id="QKW48200.1"/>
    </source>
</evidence>
<gene>
    <name evidence="3" type="ORF">HUT08_00035</name>
    <name evidence="4" type="ORF">HUT08_36390</name>
</gene>
<dbReference type="SUPFAM" id="SSF53098">
    <property type="entry name" value="Ribonuclease H-like"/>
    <property type="match status" value="1"/>
</dbReference>
<dbReference type="InterPro" id="IPR050900">
    <property type="entry name" value="Transposase_IS3/IS150/IS904"/>
</dbReference>
<proteinExistence type="predicted"/>
<evidence type="ECO:0000259" key="2">
    <source>
        <dbReference type="PROSITE" id="PS50994"/>
    </source>
</evidence>
<dbReference type="InterPro" id="IPR048020">
    <property type="entry name" value="Transpos_IS3"/>
</dbReference>
<accession>A0A7H8N160</accession>
<evidence type="ECO:0000256" key="1">
    <source>
        <dbReference type="ARBA" id="ARBA00002286"/>
    </source>
</evidence>
<dbReference type="PANTHER" id="PTHR46889">
    <property type="entry name" value="TRANSPOSASE INSF FOR INSERTION SEQUENCE IS3B-RELATED"/>
    <property type="match status" value="1"/>
</dbReference>
<evidence type="ECO:0000313" key="4">
    <source>
        <dbReference type="EMBL" id="QKW54130.1"/>
    </source>
</evidence>
<dbReference type="Proteomes" id="UP000509303">
    <property type="component" value="Chromosome"/>
</dbReference>
<dbReference type="GO" id="GO:0015074">
    <property type="term" value="P:DNA integration"/>
    <property type="evidence" value="ECO:0007669"/>
    <property type="project" value="InterPro"/>
</dbReference>
<dbReference type="Pfam" id="PF13276">
    <property type="entry name" value="HTH_21"/>
    <property type="match status" value="1"/>
</dbReference>
<dbReference type="PANTHER" id="PTHR46889:SF4">
    <property type="entry name" value="TRANSPOSASE INSO FOR INSERTION SEQUENCE ELEMENT IS911B-RELATED"/>
    <property type="match status" value="1"/>
</dbReference>
<organism evidence="3 5">
    <name type="scientific">Streptomyces buecherae</name>
    <dbReference type="NCBI Taxonomy" id="2763006"/>
    <lineage>
        <taxon>Bacteria</taxon>
        <taxon>Bacillati</taxon>
        <taxon>Actinomycetota</taxon>
        <taxon>Actinomycetes</taxon>
        <taxon>Kitasatosporales</taxon>
        <taxon>Streptomycetaceae</taxon>
        <taxon>Streptomyces</taxon>
    </lineage>
</organism>
<dbReference type="Pfam" id="PF13333">
    <property type="entry name" value="rve_2"/>
    <property type="match status" value="1"/>
</dbReference>
<dbReference type="AlphaFoldDB" id="A0A7H8N160"/>